<keyword evidence="3" id="KW-1185">Reference proteome</keyword>
<dbReference type="Proteomes" id="UP001570417">
    <property type="component" value="Unassembled WGS sequence"/>
</dbReference>
<sequence>MSVSVKKNKINEVTKSLYDEANKQAQAKSAFKRKLLERSLMLLALVGTIAVAALFVDVITRMNQSDIPKNVIYGTWVEQKVAHYAKDEFVLSERGVSVSGSIVATDFKFDGNHFEYNAGDKTYRFRMINAENTEMILESDGYYNPLFKLEGSENNALR</sequence>
<reference evidence="2 3" key="1">
    <citation type="journal article" date="2024" name="ISME J.">
        <title>Tailless and filamentous prophages are predominant in marine Vibrio.</title>
        <authorList>
            <person name="Steensen K."/>
            <person name="Seneca J."/>
            <person name="Bartlau N."/>
            <person name="Yu X.A."/>
            <person name="Hussain F.A."/>
            <person name="Polz M.F."/>
        </authorList>
    </citation>
    <scope>NUCLEOTIDE SEQUENCE [LARGE SCALE GENOMIC DNA]</scope>
    <source>
        <strain evidence="2 3">10N.222.51.A1</strain>
    </source>
</reference>
<proteinExistence type="predicted"/>
<gene>
    <name evidence="2" type="ORF">AB4566_15300</name>
</gene>
<keyword evidence="1" id="KW-0812">Transmembrane</keyword>
<protein>
    <submittedName>
        <fullName evidence="2">DUF2850 domain-containing protein</fullName>
    </submittedName>
</protein>
<dbReference type="EMBL" id="JBFRUW010000057">
    <property type="protein sequence ID" value="MFA0569635.1"/>
    <property type="molecule type" value="Genomic_DNA"/>
</dbReference>
<organism evidence="2 3">
    <name type="scientific">Vibrio gallaecicus</name>
    <dbReference type="NCBI Taxonomy" id="552386"/>
    <lineage>
        <taxon>Bacteria</taxon>
        <taxon>Pseudomonadati</taxon>
        <taxon>Pseudomonadota</taxon>
        <taxon>Gammaproteobacteria</taxon>
        <taxon>Vibrionales</taxon>
        <taxon>Vibrionaceae</taxon>
        <taxon>Vibrio</taxon>
    </lineage>
</organism>
<comment type="caution">
    <text evidence="2">The sequence shown here is derived from an EMBL/GenBank/DDBJ whole genome shotgun (WGS) entry which is preliminary data.</text>
</comment>
<dbReference type="InterPro" id="IPR021271">
    <property type="entry name" value="DUF2850"/>
</dbReference>
<name>A0ABV4NDZ7_9VIBR</name>
<evidence type="ECO:0000256" key="1">
    <source>
        <dbReference type="SAM" id="Phobius"/>
    </source>
</evidence>
<evidence type="ECO:0000313" key="2">
    <source>
        <dbReference type="EMBL" id="MFA0569635.1"/>
    </source>
</evidence>
<dbReference type="RefSeq" id="WP_137374902.1">
    <property type="nucleotide sequence ID" value="NZ_AP025490.1"/>
</dbReference>
<feature type="transmembrane region" description="Helical" evidence="1">
    <location>
        <begin position="40"/>
        <end position="59"/>
    </location>
</feature>
<accession>A0ABV4NDZ7</accession>
<keyword evidence="1" id="KW-1133">Transmembrane helix</keyword>
<dbReference type="Pfam" id="PF11012">
    <property type="entry name" value="DUF2850"/>
    <property type="match status" value="1"/>
</dbReference>
<keyword evidence="1" id="KW-0472">Membrane</keyword>
<evidence type="ECO:0000313" key="3">
    <source>
        <dbReference type="Proteomes" id="UP001570417"/>
    </source>
</evidence>